<dbReference type="Pfam" id="PF13193">
    <property type="entry name" value="AMP-binding_C"/>
    <property type="match status" value="1"/>
</dbReference>
<dbReference type="PROSITE" id="PS50075">
    <property type="entry name" value="CARRIER"/>
    <property type="match status" value="1"/>
</dbReference>
<proteinExistence type="predicted"/>
<dbReference type="Gene3D" id="3.30.300.30">
    <property type="match status" value="1"/>
</dbReference>
<dbReference type="GO" id="GO:0005737">
    <property type="term" value="C:cytoplasm"/>
    <property type="evidence" value="ECO:0007669"/>
    <property type="project" value="TreeGrafter"/>
</dbReference>
<dbReference type="Proteomes" id="UP000270471">
    <property type="component" value="Unassembled WGS sequence"/>
</dbReference>
<dbReference type="PANTHER" id="PTHR45527:SF1">
    <property type="entry name" value="FATTY ACID SYNTHASE"/>
    <property type="match status" value="1"/>
</dbReference>
<dbReference type="OrthoDB" id="2472181at2"/>
<dbReference type="AlphaFoldDB" id="A0A3M0I3S2"/>
<evidence type="ECO:0000259" key="1">
    <source>
        <dbReference type="PROSITE" id="PS50075"/>
    </source>
</evidence>
<accession>A0A3M0I3S2</accession>
<dbReference type="InterPro" id="IPR045851">
    <property type="entry name" value="AMP-bd_C_sf"/>
</dbReference>
<dbReference type="InterPro" id="IPR042099">
    <property type="entry name" value="ANL_N_sf"/>
</dbReference>
<comment type="caution">
    <text evidence="2">The sequence shown here is derived from an EMBL/GenBank/DDBJ whole genome shotgun (WGS) entry which is preliminary data.</text>
</comment>
<name>A0A3M0I3S2_9ACTN</name>
<dbReference type="GO" id="GO:0031177">
    <property type="term" value="F:phosphopantetheine binding"/>
    <property type="evidence" value="ECO:0007669"/>
    <property type="project" value="TreeGrafter"/>
</dbReference>
<feature type="domain" description="Carrier" evidence="1">
    <location>
        <begin position="535"/>
        <end position="610"/>
    </location>
</feature>
<evidence type="ECO:0000313" key="3">
    <source>
        <dbReference type="Proteomes" id="UP000270471"/>
    </source>
</evidence>
<dbReference type="Gene3D" id="3.40.50.12780">
    <property type="entry name" value="N-terminal domain of ligase-like"/>
    <property type="match status" value="1"/>
</dbReference>
<sequence length="616" mass="64822">MNDTPHVTTPPRPADLSIAHSDPAVRHTGGRGADPVLADFEDRVRHTPGAMAVDDRGRDWTYSELSTAADTVADALRPGVRPGDVVAMCLEHSALLTAATVALARLGAVHVLLAARPPESRLLALAEAVRLTCVLGDPGQALPLDTTTVDVPGPAGTVQRLRVNTPPHDTSATRLPPGARYAVLTSGSTGIPKVVLVGADSLARVVAWYRDRAGLGTGARQSLFMHTAFDPHFLELWSGLSSGATLVVAPQEARGDAAAVTDWWTRSRVTSAVLPTPLAETVLDRAWPAEVPLKYLCIGGDRLRRRPGTDVTAQVDNVYGPTEATIATTFHPLDPAEAGATGAPPIGRPLGGAIAYVTDADGALVPRGTPGELRIGGPVLALGYLDEELTAQRFPVAPAGSGDSGRVYRTGDRVVMGPDGVLDFLGRMDDQLKISGVRVEPGEIEAALESDARVSRAVVASRGGDKVLAFVLAVPGEKPDAADLLAHAARRLPEQVVPARVRIVDAFPYDANGKVDRKALLAEEEQRTGAGLHDGSATADERRVLEHCRSILDNPTLGLDDNFARAGGASIDVARLLTQLEHDCGVRLRASQVMRQPHLRAIAALLAAEKAGRLPV</sequence>
<dbReference type="SUPFAM" id="SSF47336">
    <property type="entry name" value="ACP-like"/>
    <property type="match status" value="1"/>
</dbReference>
<dbReference type="InterPro" id="IPR036736">
    <property type="entry name" value="ACP-like_sf"/>
</dbReference>
<protein>
    <recommendedName>
        <fullName evidence="1">Carrier domain-containing protein</fullName>
    </recommendedName>
</protein>
<dbReference type="Gene3D" id="1.10.1200.10">
    <property type="entry name" value="ACP-like"/>
    <property type="match status" value="1"/>
</dbReference>
<dbReference type="InterPro" id="IPR000873">
    <property type="entry name" value="AMP-dep_synth/lig_dom"/>
</dbReference>
<dbReference type="GO" id="GO:0044550">
    <property type="term" value="P:secondary metabolite biosynthetic process"/>
    <property type="evidence" value="ECO:0007669"/>
    <property type="project" value="TreeGrafter"/>
</dbReference>
<dbReference type="Pfam" id="PF00501">
    <property type="entry name" value="AMP-binding"/>
    <property type="match status" value="1"/>
</dbReference>
<reference evidence="2 3" key="1">
    <citation type="submission" date="2017-11" db="EMBL/GenBank/DDBJ databases">
        <title>Draft genome of actinobacteria isolated from guarana (Paullinia cupana (Mart.) Ducke.</title>
        <authorList>
            <person name="Siqueira K.A."/>
            <person name="Liotti R.G."/>
            <person name="Mendes T.A.O."/>
            <person name="Soares M.A."/>
        </authorList>
    </citation>
    <scope>NUCLEOTIDE SEQUENCE [LARGE SCALE GENOMIC DNA]</scope>
    <source>
        <strain evidence="2 3">193</strain>
    </source>
</reference>
<dbReference type="RefSeq" id="WP_121893797.1">
    <property type="nucleotide sequence ID" value="NZ_PENI01000031.1"/>
</dbReference>
<dbReference type="EMBL" id="PENI01000031">
    <property type="protein sequence ID" value="RMB81423.1"/>
    <property type="molecule type" value="Genomic_DNA"/>
</dbReference>
<dbReference type="SUPFAM" id="SSF56801">
    <property type="entry name" value="Acetyl-CoA synthetase-like"/>
    <property type="match status" value="1"/>
</dbReference>
<dbReference type="PANTHER" id="PTHR45527">
    <property type="entry name" value="NONRIBOSOMAL PEPTIDE SYNTHETASE"/>
    <property type="match status" value="1"/>
</dbReference>
<dbReference type="GO" id="GO:0043041">
    <property type="term" value="P:amino acid activation for nonribosomal peptide biosynthetic process"/>
    <property type="evidence" value="ECO:0007669"/>
    <property type="project" value="TreeGrafter"/>
</dbReference>
<dbReference type="InterPro" id="IPR025110">
    <property type="entry name" value="AMP-bd_C"/>
</dbReference>
<dbReference type="Pfam" id="PF00550">
    <property type="entry name" value="PP-binding"/>
    <property type="match status" value="1"/>
</dbReference>
<evidence type="ECO:0000313" key="2">
    <source>
        <dbReference type="EMBL" id="RMB81423.1"/>
    </source>
</evidence>
<organism evidence="2 3">
    <name type="scientific">Streptomyces shenzhenensis</name>
    <dbReference type="NCBI Taxonomy" id="943815"/>
    <lineage>
        <taxon>Bacteria</taxon>
        <taxon>Bacillati</taxon>
        <taxon>Actinomycetota</taxon>
        <taxon>Actinomycetes</taxon>
        <taxon>Kitasatosporales</taxon>
        <taxon>Streptomycetaceae</taxon>
        <taxon>Streptomyces</taxon>
    </lineage>
</organism>
<gene>
    <name evidence="2" type="ORF">CTZ28_34975</name>
</gene>
<keyword evidence="3" id="KW-1185">Reference proteome</keyword>
<dbReference type="InterPro" id="IPR009081">
    <property type="entry name" value="PP-bd_ACP"/>
</dbReference>